<evidence type="ECO:0000313" key="2">
    <source>
        <dbReference type="Proteomes" id="UP000305401"/>
    </source>
</evidence>
<evidence type="ECO:0000313" key="1">
    <source>
        <dbReference type="EMBL" id="THG55058.1"/>
    </source>
</evidence>
<organism evidence="1 2">
    <name type="scientific">Muribaculum caecicola</name>
    <dbReference type="NCBI Taxonomy" id="3038144"/>
    <lineage>
        <taxon>Bacteria</taxon>
        <taxon>Pseudomonadati</taxon>
        <taxon>Bacteroidota</taxon>
        <taxon>Bacteroidia</taxon>
        <taxon>Bacteroidales</taxon>
        <taxon>Muribaculaceae</taxon>
        <taxon>Muribaculum</taxon>
    </lineage>
</organism>
<protein>
    <submittedName>
        <fullName evidence="1">Uncharacterized protein</fullName>
    </submittedName>
</protein>
<dbReference type="EMBL" id="SSTG01000005">
    <property type="protein sequence ID" value="THG55058.1"/>
    <property type="molecule type" value="Genomic_DNA"/>
</dbReference>
<name>A0AC61S8G6_9BACT</name>
<dbReference type="Proteomes" id="UP000305401">
    <property type="component" value="Unassembled WGS sequence"/>
</dbReference>
<comment type="caution">
    <text evidence="1">The sequence shown here is derived from an EMBL/GenBank/DDBJ whole genome shotgun (WGS) entry which is preliminary data.</text>
</comment>
<gene>
    <name evidence="1" type="ORF">E5990_00940</name>
</gene>
<proteinExistence type="predicted"/>
<sequence>MSLFRYIALCVSLVLSILTLKAQELIQGSYESLIDTRVVSVEFDIAHATIGGQTLQDFIEFKTFEEGEGYSKEFDKDLREILGDFIDEYNDTNSPITLTVSSSPTILLTIKVDYISRKGNEISCHYIFSDRTTGEDIATITMSSKDGRIGSFTNLMGDAFERAGKDFGKYSKKMIKAELKKKKK</sequence>
<accession>A0AC61S8G6</accession>
<keyword evidence="2" id="KW-1185">Reference proteome</keyword>
<reference evidence="1" key="1">
    <citation type="submission" date="2019-04" db="EMBL/GenBank/DDBJ databases">
        <title>Microbes associate with the intestines of laboratory mice.</title>
        <authorList>
            <person name="Navarre W."/>
            <person name="Wong E."/>
            <person name="Huang K.C."/>
            <person name="Tropini C."/>
            <person name="Ng K."/>
            <person name="Yu B."/>
        </authorList>
    </citation>
    <scope>NUCLEOTIDE SEQUENCE</scope>
    <source>
        <strain evidence="1">NM86_A22</strain>
    </source>
</reference>